<proteinExistence type="predicted"/>
<dbReference type="Proteomes" id="UP001148299">
    <property type="component" value="Unassembled WGS sequence"/>
</dbReference>
<gene>
    <name evidence="1" type="ORF">N7541_011237</name>
</gene>
<name>A0A9W9QW18_PENBR</name>
<protein>
    <submittedName>
        <fullName evidence="1">Uncharacterized protein</fullName>
    </submittedName>
</protein>
<evidence type="ECO:0000313" key="1">
    <source>
        <dbReference type="EMBL" id="KAJ5342113.1"/>
    </source>
</evidence>
<reference evidence="1" key="2">
    <citation type="journal article" date="2023" name="IMA Fungus">
        <title>Comparative genomic study of the Penicillium genus elucidates a diverse pangenome and 15 lateral gene transfer events.</title>
        <authorList>
            <person name="Petersen C."/>
            <person name="Sorensen T."/>
            <person name="Nielsen M.R."/>
            <person name="Sondergaard T.E."/>
            <person name="Sorensen J.L."/>
            <person name="Fitzpatrick D.A."/>
            <person name="Frisvad J.C."/>
            <person name="Nielsen K.L."/>
        </authorList>
    </citation>
    <scope>NUCLEOTIDE SEQUENCE</scope>
    <source>
        <strain evidence="1">IBT 35675</strain>
    </source>
</reference>
<dbReference type="AlphaFoldDB" id="A0A9W9QW18"/>
<accession>A0A9W9QW18</accession>
<comment type="caution">
    <text evidence="1">The sequence shown here is derived from an EMBL/GenBank/DDBJ whole genome shotgun (WGS) entry which is preliminary data.</text>
</comment>
<organism evidence="1 2">
    <name type="scientific">Penicillium brevicompactum</name>
    <dbReference type="NCBI Taxonomy" id="5074"/>
    <lineage>
        <taxon>Eukaryota</taxon>
        <taxon>Fungi</taxon>
        <taxon>Dikarya</taxon>
        <taxon>Ascomycota</taxon>
        <taxon>Pezizomycotina</taxon>
        <taxon>Eurotiomycetes</taxon>
        <taxon>Eurotiomycetidae</taxon>
        <taxon>Eurotiales</taxon>
        <taxon>Aspergillaceae</taxon>
        <taxon>Penicillium</taxon>
    </lineage>
</organism>
<dbReference type="EMBL" id="JAPZBR010000008">
    <property type="protein sequence ID" value="KAJ5342113.1"/>
    <property type="molecule type" value="Genomic_DNA"/>
</dbReference>
<evidence type="ECO:0000313" key="2">
    <source>
        <dbReference type="Proteomes" id="UP001148299"/>
    </source>
</evidence>
<keyword evidence="2" id="KW-1185">Reference proteome</keyword>
<reference evidence="1" key="1">
    <citation type="submission" date="2022-12" db="EMBL/GenBank/DDBJ databases">
        <authorList>
            <person name="Petersen C."/>
        </authorList>
    </citation>
    <scope>NUCLEOTIDE SEQUENCE</scope>
    <source>
        <strain evidence="1">IBT 35675</strain>
    </source>
</reference>
<sequence>MSRKISSFEADLAVRPIAEFLKGMAVDRDFLLMLSSHSKEWVVFGKMNSHLYRAELKSRMDKQGFEPYDSSETEDYKLDVIFSRTTASQLHLDPDMQALAKAGYLEYWSNVLKNADTKNQPGPSEEMRNTIYKNLAADSYNLLLPNSQELMLEDTAMGYTEMELIAYIVFMMMVARKRERTNFLHLDYHDSSDVDKKRVSKLIKVKVMNMLEMCLIAE</sequence>